<accession>A0AAD9Y6B7</accession>
<evidence type="ECO:0000313" key="2">
    <source>
        <dbReference type="Proteomes" id="UP001281614"/>
    </source>
</evidence>
<dbReference type="Proteomes" id="UP001281614">
    <property type="component" value="Unassembled WGS sequence"/>
</dbReference>
<evidence type="ECO:0000313" key="1">
    <source>
        <dbReference type="EMBL" id="KAK2739343.1"/>
    </source>
</evidence>
<protein>
    <submittedName>
        <fullName evidence="1">Uncharacterized protein</fullName>
    </submittedName>
</protein>
<reference evidence="1" key="1">
    <citation type="submission" date="2023-02" db="EMBL/GenBank/DDBJ databases">
        <title>Colletotrichum kahawae CIFC_Que2 genome sequencing and assembly.</title>
        <authorList>
            <person name="Baroncelli R."/>
        </authorList>
    </citation>
    <scope>NUCLEOTIDE SEQUENCE</scope>
    <source>
        <strain evidence="1">CIFC_Que2</strain>
    </source>
</reference>
<organism evidence="1 2">
    <name type="scientific">Colletotrichum kahawae</name>
    <name type="common">Coffee berry disease fungus</name>
    <dbReference type="NCBI Taxonomy" id="34407"/>
    <lineage>
        <taxon>Eukaryota</taxon>
        <taxon>Fungi</taxon>
        <taxon>Dikarya</taxon>
        <taxon>Ascomycota</taxon>
        <taxon>Pezizomycotina</taxon>
        <taxon>Sordariomycetes</taxon>
        <taxon>Hypocreomycetidae</taxon>
        <taxon>Glomerellales</taxon>
        <taxon>Glomerellaceae</taxon>
        <taxon>Colletotrichum</taxon>
        <taxon>Colletotrichum gloeosporioides species complex</taxon>
    </lineage>
</organism>
<comment type="caution">
    <text evidence="1">The sequence shown here is derived from an EMBL/GenBank/DDBJ whole genome shotgun (WGS) entry which is preliminary data.</text>
</comment>
<dbReference type="EMBL" id="VYYT01000367">
    <property type="protein sequence ID" value="KAK2739343.1"/>
    <property type="molecule type" value="Genomic_DNA"/>
</dbReference>
<sequence length="91" mass="10026">MGRRKTPAIEERIVPETGPSRCTILSPRRFMIGNSRLNGTDTAARPPSLGHNGFQAPSAFAPEVVGGDKTAKLRVWLLRLAEWVPDQQICE</sequence>
<name>A0AAD9Y6B7_COLKA</name>
<keyword evidence="2" id="KW-1185">Reference proteome</keyword>
<proteinExistence type="predicted"/>
<dbReference type="AlphaFoldDB" id="A0AAD9Y6B7"/>
<gene>
    <name evidence="1" type="ORF">CKAH01_07293</name>
</gene>